<feature type="compositionally biased region" description="Low complexity" evidence="1">
    <location>
        <begin position="55"/>
        <end position="113"/>
    </location>
</feature>
<feature type="compositionally biased region" description="Polar residues" evidence="1">
    <location>
        <begin position="154"/>
        <end position="166"/>
    </location>
</feature>
<dbReference type="EMBL" id="CP061081">
    <property type="protein sequence ID" value="QNT04992.1"/>
    <property type="molecule type" value="Genomic_DNA"/>
</dbReference>
<dbReference type="KEGG" id="mard:IBG28_15005"/>
<sequence length="554" mass="56897">MRTDSNTVLSLSPSVPPKKAALAKASSESGAAFAKDFNHAKDARSAKKDPIANDSSASSEASSTPSSSESSLTSTTSTHQASSSVKGESKGADSASGSSDDTVTVTNSTTESGKALQLEGEKLPDQSASVSAEASVAPLSGVKEWQPESKKWQPESNEWQPESNEWQRGPKESQKVDVDPLSALPIGDNVPGMDDSLVGQKEATGLVVVSGAVAGSEGVLGSGAVKQMPSELLGKASLPLVDADNSVLDPSLEQGNGELSWVLSQMDASALKAVPKEATAEGAVLDAGKTASAALAAGVLVNVANKESRADVAPSALLSSATDTSLSSEVTTDSAETLLGEDGVLINEPIELRKKEQEAMIGRMSAQLDGKAVDDAAGGLNSSLQNNASRAAVGVAAATVAAQNPQQNLAMSVPPGHPGWAGEMTQKVAWIARDGGHTAHIRLDPPELGSLTVKISVDSDSNTQVSFIAATPQARDLLEGQMARLREMLAQQGMDLSRADVDVSQQDTSGAQERGNYRNSGANQGGIAANDDLENESVTNNVSYVSASGVDYYA</sequence>
<dbReference type="PANTHER" id="PTHR37533">
    <property type="entry name" value="FLAGELLAR HOOK-LENGTH CONTROL PROTEIN"/>
    <property type="match status" value="1"/>
</dbReference>
<keyword evidence="4" id="KW-1185">Reference proteome</keyword>
<feature type="compositionally biased region" description="Polar residues" evidence="1">
    <location>
        <begin position="503"/>
        <end position="522"/>
    </location>
</feature>
<evidence type="ECO:0000313" key="4">
    <source>
        <dbReference type="Proteomes" id="UP000516370"/>
    </source>
</evidence>
<dbReference type="InterPro" id="IPR021136">
    <property type="entry name" value="Flagellar_hook_control-like_C"/>
</dbReference>
<dbReference type="Proteomes" id="UP000516370">
    <property type="component" value="Chromosome"/>
</dbReference>
<feature type="region of interest" description="Disordered" evidence="1">
    <location>
        <begin position="500"/>
        <end position="534"/>
    </location>
</feature>
<reference evidence="3 4" key="1">
    <citation type="submission" date="2020-09" db="EMBL/GenBank/DDBJ databases">
        <title>Complete genome sequence of an Arctic sea ice bacterium Marinomonas arctica BSI20414.</title>
        <authorList>
            <person name="Liao L."/>
            <person name="Chen B."/>
        </authorList>
    </citation>
    <scope>NUCLEOTIDE SEQUENCE [LARGE SCALE GENOMIC DNA]</scope>
    <source>
        <strain evidence="3 4">BSI20414</strain>
    </source>
</reference>
<dbReference type="RefSeq" id="WP_111605394.1">
    <property type="nucleotide sequence ID" value="NZ_BMLJ01000001.1"/>
</dbReference>
<dbReference type="InterPro" id="IPR038610">
    <property type="entry name" value="FliK-like_C_sf"/>
</dbReference>
<keyword evidence="3" id="KW-0282">Flagellum</keyword>
<feature type="compositionally biased region" description="Polar residues" evidence="1">
    <location>
        <begin position="1"/>
        <end position="11"/>
    </location>
</feature>
<feature type="region of interest" description="Disordered" evidence="1">
    <location>
        <begin position="1"/>
        <end position="176"/>
    </location>
</feature>
<keyword evidence="3" id="KW-0966">Cell projection</keyword>
<dbReference type="Gene3D" id="3.30.750.140">
    <property type="match status" value="1"/>
</dbReference>
<organism evidence="3 4">
    <name type="scientific">Marinomonas arctica</name>
    <dbReference type="NCBI Taxonomy" id="383750"/>
    <lineage>
        <taxon>Bacteria</taxon>
        <taxon>Pseudomonadati</taxon>
        <taxon>Pseudomonadota</taxon>
        <taxon>Gammaproteobacteria</taxon>
        <taxon>Oceanospirillales</taxon>
        <taxon>Oceanospirillaceae</taxon>
        <taxon>Marinomonas</taxon>
    </lineage>
</organism>
<dbReference type="AlphaFoldDB" id="A0A7H1J3C6"/>
<dbReference type="Pfam" id="PF02120">
    <property type="entry name" value="Flg_hook"/>
    <property type="match status" value="1"/>
</dbReference>
<evidence type="ECO:0000259" key="2">
    <source>
        <dbReference type="Pfam" id="PF02120"/>
    </source>
</evidence>
<dbReference type="InterPro" id="IPR052563">
    <property type="entry name" value="FliK"/>
</dbReference>
<accession>A0A7H1J3C6</accession>
<feature type="domain" description="Flagellar hook-length control protein-like C-terminal" evidence="2">
    <location>
        <begin position="426"/>
        <end position="508"/>
    </location>
</feature>
<feature type="compositionally biased region" description="Low complexity" evidence="1">
    <location>
        <begin position="127"/>
        <end position="137"/>
    </location>
</feature>
<gene>
    <name evidence="3" type="ORF">IBG28_15005</name>
</gene>
<evidence type="ECO:0000313" key="3">
    <source>
        <dbReference type="EMBL" id="QNT04992.1"/>
    </source>
</evidence>
<evidence type="ECO:0000256" key="1">
    <source>
        <dbReference type="SAM" id="MobiDB-lite"/>
    </source>
</evidence>
<protein>
    <submittedName>
        <fullName evidence="3">Flagellar hook-length control protein FliK</fullName>
    </submittedName>
</protein>
<dbReference type="PANTHER" id="PTHR37533:SF2">
    <property type="entry name" value="FLAGELLAR HOOK-LENGTH CONTROL PROTEIN"/>
    <property type="match status" value="1"/>
</dbReference>
<proteinExistence type="predicted"/>
<dbReference type="OrthoDB" id="1792985at2"/>
<dbReference type="CDD" id="cd17470">
    <property type="entry name" value="T3SS_Flik_C"/>
    <property type="match status" value="1"/>
</dbReference>
<name>A0A7H1J3C6_9GAMM</name>
<feature type="compositionally biased region" description="Basic and acidic residues" evidence="1">
    <location>
        <begin position="36"/>
        <end position="51"/>
    </location>
</feature>
<keyword evidence="3" id="KW-0969">Cilium</keyword>
<feature type="compositionally biased region" description="Low complexity" evidence="1">
    <location>
        <begin position="17"/>
        <end position="32"/>
    </location>
</feature>